<evidence type="ECO:0000313" key="9">
    <source>
        <dbReference type="EMBL" id="QSZ36825.1"/>
    </source>
</evidence>
<evidence type="ECO:0000256" key="7">
    <source>
        <dbReference type="SAM" id="Phobius"/>
    </source>
</evidence>
<feature type="domain" description="Rhodopsin" evidence="8">
    <location>
        <begin position="40"/>
        <end position="274"/>
    </location>
</feature>
<feature type="transmembrane region" description="Helical" evidence="7">
    <location>
        <begin position="257"/>
        <end position="276"/>
    </location>
</feature>
<comment type="subcellular location">
    <subcellularLocation>
        <location evidence="1">Membrane</location>
        <topology evidence="1">Multi-pass membrane protein</topology>
    </subcellularLocation>
</comment>
<evidence type="ECO:0000256" key="5">
    <source>
        <dbReference type="ARBA" id="ARBA00038359"/>
    </source>
</evidence>
<dbReference type="InterPro" id="IPR049326">
    <property type="entry name" value="Rhodopsin_dom_fungi"/>
</dbReference>
<name>A0A8A3PPK2_9HELO</name>
<dbReference type="GO" id="GO:0016020">
    <property type="term" value="C:membrane"/>
    <property type="evidence" value="ECO:0007669"/>
    <property type="project" value="UniProtKB-SubCell"/>
</dbReference>
<feature type="region of interest" description="Disordered" evidence="6">
    <location>
        <begin position="345"/>
        <end position="371"/>
    </location>
</feature>
<keyword evidence="10" id="KW-1185">Reference proteome</keyword>
<keyword evidence="4 7" id="KW-0472">Membrane</keyword>
<protein>
    <recommendedName>
        <fullName evidence="8">Rhodopsin domain-containing protein</fullName>
    </recommendedName>
</protein>
<evidence type="ECO:0000259" key="8">
    <source>
        <dbReference type="Pfam" id="PF20684"/>
    </source>
</evidence>
<accession>A0A8A3PPK2</accession>
<evidence type="ECO:0000313" key="10">
    <source>
        <dbReference type="Proteomes" id="UP000672032"/>
    </source>
</evidence>
<keyword evidence="2 7" id="KW-0812">Transmembrane</keyword>
<evidence type="ECO:0000256" key="1">
    <source>
        <dbReference type="ARBA" id="ARBA00004141"/>
    </source>
</evidence>
<feature type="transmembrane region" description="Helical" evidence="7">
    <location>
        <begin position="216"/>
        <end position="237"/>
    </location>
</feature>
<feature type="transmembrane region" description="Helical" evidence="7">
    <location>
        <begin position="134"/>
        <end position="156"/>
    </location>
</feature>
<evidence type="ECO:0000256" key="2">
    <source>
        <dbReference type="ARBA" id="ARBA00022692"/>
    </source>
</evidence>
<feature type="transmembrane region" description="Helical" evidence="7">
    <location>
        <begin position="180"/>
        <end position="204"/>
    </location>
</feature>
<dbReference type="Proteomes" id="UP000672032">
    <property type="component" value="Chromosome 7"/>
</dbReference>
<dbReference type="Pfam" id="PF20684">
    <property type="entry name" value="Fung_rhodopsin"/>
    <property type="match status" value="1"/>
</dbReference>
<feature type="transmembrane region" description="Helical" evidence="7">
    <location>
        <begin position="104"/>
        <end position="122"/>
    </location>
</feature>
<dbReference type="PANTHER" id="PTHR33048">
    <property type="entry name" value="PTH11-LIKE INTEGRAL MEMBRANE PROTEIN (AFU_ORTHOLOGUE AFUA_5G11245)"/>
    <property type="match status" value="1"/>
</dbReference>
<gene>
    <name evidence="9" type="ORF">DSL72_006708</name>
</gene>
<reference evidence="9" key="1">
    <citation type="submission" date="2020-10" db="EMBL/GenBank/DDBJ databases">
        <title>Genome Sequence of Monilinia vaccinii-corymbosi Sheds Light on Mummy Berry Disease Infection of Blueberry and Mating Type.</title>
        <authorList>
            <person name="Yow A.G."/>
            <person name="Zhang Y."/>
            <person name="Bansal K."/>
            <person name="Eacker S.M."/>
            <person name="Sullivan S."/>
            <person name="Liachko I."/>
            <person name="Cubeta M.A."/>
            <person name="Rollins J.A."/>
            <person name="Ashrafi H."/>
        </authorList>
    </citation>
    <scope>NUCLEOTIDE SEQUENCE</scope>
    <source>
        <strain evidence="9">RL-1</strain>
    </source>
</reference>
<dbReference type="PANTHER" id="PTHR33048:SF146">
    <property type="entry name" value="INTEGRAL MEMBRANE PROTEIN"/>
    <property type="match status" value="1"/>
</dbReference>
<dbReference type="OrthoDB" id="10017208at2759"/>
<organism evidence="9 10">
    <name type="scientific">Monilinia vaccinii-corymbosi</name>
    <dbReference type="NCBI Taxonomy" id="61207"/>
    <lineage>
        <taxon>Eukaryota</taxon>
        <taxon>Fungi</taxon>
        <taxon>Dikarya</taxon>
        <taxon>Ascomycota</taxon>
        <taxon>Pezizomycotina</taxon>
        <taxon>Leotiomycetes</taxon>
        <taxon>Helotiales</taxon>
        <taxon>Sclerotiniaceae</taxon>
        <taxon>Monilinia</taxon>
    </lineage>
</organism>
<dbReference type="InterPro" id="IPR052337">
    <property type="entry name" value="SAT4-like"/>
</dbReference>
<comment type="similarity">
    <text evidence="5">Belongs to the SAT4 family.</text>
</comment>
<evidence type="ECO:0000256" key="6">
    <source>
        <dbReference type="SAM" id="MobiDB-lite"/>
    </source>
</evidence>
<proteinExistence type="inferred from homology"/>
<dbReference type="EMBL" id="CP063411">
    <property type="protein sequence ID" value="QSZ36825.1"/>
    <property type="molecule type" value="Genomic_DNA"/>
</dbReference>
<feature type="transmembrane region" description="Helical" evidence="7">
    <location>
        <begin position="20"/>
        <end position="43"/>
    </location>
</feature>
<sequence length="402" mass="43962">MTDVWVYNSTPDVSAASHHLLIFKATTPLVVVMIIMVITRLYVKIRTVRGVGADDWTLVIAAVCAIVYNALTIAQSRWGLSLPVELRPAKNLNRFTLLNFVGRPFYVVGILAFKVSLCFSYLRILSMGQPKYRLLVWIVMAVCILGHVVGSLLLIFSCNPVARSWQPATTPGKCIPIGPLLYGLAIMSIAFDVAVFILPMPFLYSLRMDARKKIGVIAAFALGLFTAFCSIRRMGAIDKVANGGDSSHLVLWGNVELNVGIILTCIPVLAPLLKVFGKKCCFYGKSGSTNPSLLTVSHNLQVFSNNRSHQHHTNINANASTRAARAMGYEDVSDDECQETISGKRQVEEGKGRVETGMETRDSDGSKNGEDFEGILKTRQVTVTIEERKVCVDGSGGGHGHR</sequence>
<feature type="transmembrane region" description="Helical" evidence="7">
    <location>
        <begin position="55"/>
        <end position="74"/>
    </location>
</feature>
<evidence type="ECO:0000256" key="4">
    <source>
        <dbReference type="ARBA" id="ARBA00023136"/>
    </source>
</evidence>
<dbReference type="AlphaFoldDB" id="A0A8A3PPK2"/>
<evidence type="ECO:0000256" key="3">
    <source>
        <dbReference type="ARBA" id="ARBA00022989"/>
    </source>
</evidence>
<keyword evidence="3 7" id="KW-1133">Transmembrane helix</keyword>